<proteinExistence type="predicted"/>
<dbReference type="PATRIC" id="fig|1582439.9.peg.1105"/>
<dbReference type="GeneID" id="41600225"/>
<dbReference type="AlphaFoldDB" id="A0A0C5BVK3"/>
<organism evidence="2 3">
    <name type="scientific">Nitrosopumilus piranensis</name>
    <dbReference type="NCBI Taxonomy" id="1582439"/>
    <lineage>
        <taxon>Archaea</taxon>
        <taxon>Nitrososphaerota</taxon>
        <taxon>Nitrososphaeria</taxon>
        <taxon>Nitrosopumilales</taxon>
        <taxon>Nitrosopumilaceae</taxon>
        <taxon>Nitrosopumilus</taxon>
    </lineage>
</organism>
<dbReference type="KEGG" id="nid:NPIRD3C_1074"/>
<keyword evidence="3" id="KW-1185">Reference proteome</keyword>
<reference evidence="2 3" key="3">
    <citation type="journal article" date="2019" name="Int. J. Syst. Evol. Microbiol.">
        <title>Nitrosopumilus adriaticus sp. nov. and Nitrosopumilus piranensis sp. nov., two ammonia-oxidizing archaea from the Adriatic Sea and members of the class Nitrososphaeria.</title>
        <authorList>
            <person name="Bayer B."/>
            <person name="Vojvoda J."/>
            <person name="Reinthaler T."/>
            <person name="Reyes C."/>
            <person name="Pinto M."/>
            <person name="Herndl G.J."/>
        </authorList>
    </citation>
    <scope>NUCLEOTIDE SEQUENCE [LARGE SCALE GENOMIC DNA]</scope>
    <source>
        <strain evidence="2 3">D3C</strain>
    </source>
</reference>
<protein>
    <submittedName>
        <fullName evidence="2">Uncharacterized protein</fullName>
    </submittedName>
</protein>
<dbReference type="RefSeq" id="WP_148703159.1">
    <property type="nucleotide sequence ID" value="NZ_CP010868.1"/>
</dbReference>
<dbReference type="EMBL" id="CP010868">
    <property type="protein sequence ID" value="AJM92286.1"/>
    <property type="molecule type" value="Genomic_DNA"/>
</dbReference>
<evidence type="ECO:0000256" key="1">
    <source>
        <dbReference type="SAM" id="Coils"/>
    </source>
</evidence>
<accession>A0A0C5BVK3</accession>
<evidence type="ECO:0000313" key="3">
    <source>
        <dbReference type="Proteomes" id="UP000032027"/>
    </source>
</evidence>
<evidence type="ECO:0000313" key="2">
    <source>
        <dbReference type="EMBL" id="AJM92286.1"/>
    </source>
</evidence>
<dbReference type="HOGENOM" id="CLU_207574_0_0_2"/>
<dbReference type="Proteomes" id="UP000032027">
    <property type="component" value="Chromosome"/>
</dbReference>
<reference evidence="3" key="1">
    <citation type="submission" date="2015-02" db="EMBL/GenBank/DDBJ databases">
        <title>Characterization of two novel Thaumarchaeota isolated from the Northern Adriatic Sea.</title>
        <authorList>
            <person name="Bayer B."/>
            <person name="Vojvoda J."/>
            <person name="Offre P."/>
            <person name="Srivastava A."/>
            <person name="Elisabeth N."/>
            <person name="Garcia J.A.L."/>
            <person name="Schleper C."/>
            <person name="Herndl G.J."/>
        </authorList>
    </citation>
    <scope>NUCLEOTIDE SEQUENCE [LARGE SCALE GENOMIC DNA]</scope>
    <source>
        <strain evidence="3">D3C</strain>
    </source>
</reference>
<reference evidence="2 3" key="2">
    <citation type="journal article" date="2016" name="ISME J.">
        <title>Physiological and genomic characterization of two novel marine thaumarchaeal strains indicates niche differentiation.</title>
        <authorList>
            <person name="Bayer B."/>
            <person name="Vojvoda J."/>
            <person name="Offre P."/>
            <person name="Alves R.J."/>
            <person name="Elisabeth N.H."/>
            <person name="Garcia J.A."/>
            <person name="Volland J.M."/>
            <person name="Srivastava A."/>
            <person name="Schleper C."/>
            <person name="Herndl G.J."/>
        </authorList>
    </citation>
    <scope>NUCLEOTIDE SEQUENCE [LARGE SCALE GENOMIC DNA]</scope>
    <source>
        <strain evidence="2 3">D3C</strain>
    </source>
</reference>
<gene>
    <name evidence="2" type="ORF">NPIRD3C_1074</name>
</gene>
<keyword evidence="1" id="KW-0175">Coiled coil</keyword>
<dbReference type="STRING" id="1582439.NPIRD3C_1074"/>
<feature type="coiled-coil region" evidence="1">
    <location>
        <begin position="6"/>
        <end position="60"/>
    </location>
</feature>
<name>A0A0C5BVK3_9ARCH</name>
<sequence>MTQTQNNEKIKYYEDLQKEYEKLAAEYRDIESTSPHSLALSEKIKEMLEKQKEIHKLSLELV</sequence>